<evidence type="ECO:0000313" key="2">
    <source>
        <dbReference type="Proteomes" id="UP000295741"/>
    </source>
</evidence>
<organism evidence="1 2">
    <name type="scientific">Sediminibacterium goheungense</name>
    <dbReference type="NCBI Taxonomy" id="1086393"/>
    <lineage>
        <taxon>Bacteria</taxon>
        <taxon>Pseudomonadati</taxon>
        <taxon>Bacteroidota</taxon>
        <taxon>Chitinophagia</taxon>
        <taxon>Chitinophagales</taxon>
        <taxon>Chitinophagaceae</taxon>
        <taxon>Sediminibacterium</taxon>
    </lineage>
</organism>
<dbReference type="Proteomes" id="UP000295741">
    <property type="component" value="Unassembled WGS sequence"/>
</dbReference>
<dbReference type="OrthoDB" id="1489355at2"/>
<name>A0A4R6IT03_9BACT</name>
<dbReference type="RefSeq" id="WP_133475475.1">
    <property type="nucleotide sequence ID" value="NZ_SNWP01000013.1"/>
</dbReference>
<evidence type="ECO:0008006" key="3">
    <source>
        <dbReference type="Google" id="ProtNLM"/>
    </source>
</evidence>
<evidence type="ECO:0000313" key="1">
    <source>
        <dbReference type="EMBL" id="TDO25361.1"/>
    </source>
</evidence>
<accession>A0A4R6IT03</accession>
<keyword evidence="2" id="KW-1185">Reference proteome</keyword>
<reference evidence="1 2" key="1">
    <citation type="submission" date="2019-03" db="EMBL/GenBank/DDBJ databases">
        <title>Genomic Encyclopedia of Archaeal and Bacterial Type Strains, Phase II (KMG-II): from individual species to whole genera.</title>
        <authorList>
            <person name="Goeker M."/>
        </authorList>
    </citation>
    <scope>NUCLEOTIDE SEQUENCE [LARGE SCALE GENOMIC DNA]</scope>
    <source>
        <strain evidence="1 2">DSM 28323</strain>
    </source>
</reference>
<comment type="caution">
    <text evidence="1">The sequence shown here is derived from an EMBL/GenBank/DDBJ whole genome shotgun (WGS) entry which is preliminary data.</text>
</comment>
<dbReference type="PROSITE" id="PS51257">
    <property type="entry name" value="PROKAR_LIPOPROTEIN"/>
    <property type="match status" value="1"/>
</dbReference>
<gene>
    <name evidence="1" type="ORF">BC659_2902</name>
</gene>
<proteinExistence type="predicted"/>
<dbReference type="AlphaFoldDB" id="A0A4R6IT03"/>
<sequence>MKAVLSIFLLCTLLTGCDKYTEKLHETSSCNFVDFYYTGDTTISLGPISNHYIVVAFDSNATESQIRNFIAADKELDPSYQFKLYADKVTALKFAQPKTCEEITATIARLQKNAIVVFAHYTMQTNDCSDHVGNTMGNLCVNSYSNHFYVKVKNENDITDLEKLIKLTNTEMVQQNGFMSKWFTVKTTKHSKGDAMQMANYFKESTLFDFAEPNPWKLPVE</sequence>
<dbReference type="EMBL" id="SNWP01000013">
    <property type="protein sequence ID" value="TDO25361.1"/>
    <property type="molecule type" value="Genomic_DNA"/>
</dbReference>
<protein>
    <recommendedName>
        <fullName evidence="3">Lipoprotein</fullName>
    </recommendedName>
</protein>